<name>A0AAE3KE84_9PSEU</name>
<evidence type="ECO:0000313" key="3">
    <source>
        <dbReference type="Proteomes" id="UP001206128"/>
    </source>
</evidence>
<dbReference type="InterPro" id="IPR009081">
    <property type="entry name" value="PP-bd_ACP"/>
</dbReference>
<dbReference type="EMBL" id="JAMTCK010000001">
    <property type="protein sequence ID" value="MCP2163657.1"/>
    <property type="molecule type" value="Genomic_DNA"/>
</dbReference>
<dbReference type="AlphaFoldDB" id="A0AAE3KE84"/>
<feature type="domain" description="Carrier" evidence="1">
    <location>
        <begin position="7"/>
        <end position="85"/>
    </location>
</feature>
<organism evidence="2 3">
    <name type="scientific">Goodfellowiella coeruleoviolacea</name>
    <dbReference type="NCBI Taxonomy" id="334858"/>
    <lineage>
        <taxon>Bacteria</taxon>
        <taxon>Bacillati</taxon>
        <taxon>Actinomycetota</taxon>
        <taxon>Actinomycetes</taxon>
        <taxon>Pseudonocardiales</taxon>
        <taxon>Pseudonocardiaceae</taxon>
        <taxon>Goodfellowiella</taxon>
    </lineage>
</organism>
<dbReference type="InterPro" id="IPR036736">
    <property type="entry name" value="ACP-like_sf"/>
</dbReference>
<evidence type="ECO:0000259" key="1">
    <source>
        <dbReference type="PROSITE" id="PS50075"/>
    </source>
</evidence>
<evidence type="ECO:0000313" key="2">
    <source>
        <dbReference type="EMBL" id="MCP2163657.1"/>
    </source>
</evidence>
<sequence>MSERAGAAVEITTADVRDLLADRRIFPELPEDLRDDTELVLDSMGLVWLLHQVRLRFGLTVDPDEEDFAEFGSVERIAAYLRRAAARAA</sequence>
<dbReference type="Gene3D" id="1.10.1200.10">
    <property type="entry name" value="ACP-like"/>
    <property type="match status" value="1"/>
</dbReference>
<keyword evidence="3" id="KW-1185">Reference proteome</keyword>
<dbReference type="Proteomes" id="UP001206128">
    <property type="component" value="Unassembled WGS sequence"/>
</dbReference>
<accession>A0AAE3KE84</accession>
<proteinExistence type="predicted"/>
<gene>
    <name evidence="2" type="ORF">LX83_000497</name>
</gene>
<dbReference type="RefSeq" id="WP_253766491.1">
    <property type="nucleotide sequence ID" value="NZ_JAMTCK010000001.1"/>
</dbReference>
<protein>
    <submittedName>
        <fullName evidence="2">Phosphopantetheine attachment site</fullName>
    </submittedName>
</protein>
<reference evidence="2" key="1">
    <citation type="submission" date="2022-06" db="EMBL/GenBank/DDBJ databases">
        <title>Genomic Encyclopedia of Archaeal and Bacterial Type Strains, Phase II (KMG-II): from individual species to whole genera.</title>
        <authorList>
            <person name="Goeker M."/>
        </authorList>
    </citation>
    <scope>NUCLEOTIDE SEQUENCE</scope>
    <source>
        <strain evidence="2">DSM 43935</strain>
    </source>
</reference>
<dbReference type="SUPFAM" id="SSF47336">
    <property type="entry name" value="ACP-like"/>
    <property type="match status" value="1"/>
</dbReference>
<dbReference type="PROSITE" id="PS50075">
    <property type="entry name" value="CARRIER"/>
    <property type="match status" value="1"/>
</dbReference>
<comment type="caution">
    <text evidence="2">The sequence shown here is derived from an EMBL/GenBank/DDBJ whole genome shotgun (WGS) entry which is preliminary data.</text>
</comment>